<name>A0A8J4YNB2_CHIOP</name>
<dbReference type="Proteomes" id="UP000770661">
    <property type="component" value="Unassembled WGS sequence"/>
</dbReference>
<dbReference type="AlphaFoldDB" id="A0A8J4YNB2"/>
<accession>A0A8J4YNB2</accession>
<evidence type="ECO:0000313" key="1">
    <source>
        <dbReference type="EMBL" id="KAG0727104.1"/>
    </source>
</evidence>
<keyword evidence="2" id="KW-1185">Reference proteome</keyword>
<evidence type="ECO:0000313" key="2">
    <source>
        <dbReference type="Proteomes" id="UP000770661"/>
    </source>
</evidence>
<proteinExistence type="predicted"/>
<sequence>MVTPFSRCTSHHTIVLTSRACLHSSPLDGSHPDHLRMSSGSVAHFSHSSPHPPNLRTASVPISTSQLHRTSPSVYTHRSPHHPTTHAHHLFFQASTPPLTPLRHSALSDLPTSSHIHIKPDEETHAKPRRHSFQNNFQEWWRHATTPGASPVASQYLIHAPLNIPVWRHCRVDTHSMVLDTIQAAFPAPPALTDGSATALSLHPFCRHRQPRRFSAILPGHTRHGPTLSSMTSIR</sequence>
<dbReference type="EMBL" id="JACEEZ010003700">
    <property type="protein sequence ID" value="KAG0727104.1"/>
    <property type="molecule type" value="Genomic_DNA"/>
</dbReference>
<comment type="caution">
    <text evidence="1">The sequence shown here is derived from an EMBL/GenBank/DDBJ whole genome shotgun (WGS) entry which is preliminary data.</text>
</comment>
<gene>
    <name evidence="1" type="ORF">GWK47_035325</name>
</gene>
<protein>
    <submittedName>
        <fullName evidence="1">Uncharacterized protein</fullName>
    </submittedName>
</protein>
<reference evidence="1" key="1">
    <citation type="submission" date="2020-07" db="EMBL/GenBank/DDBJ databases">
        <title>The High-quality genome of the commercially important snow crab, Chionoecetes opilio.</title>
        <authorList>
            <person name="Jeong J.-H."/>
            <person name="Ryu S."/>
        </authorList>
    </citation>
    <scope>NUCLEOTIDE SEQUENCE</scope>
    <source>
        <strain evidence="1">MADBK_172401_WGS</strain>
        <tissue evidence="1">Digestive gland</tissue>
    </source>
</reference>
<organism evidence="1 2">
    <name type="scientific">Chionoecetes opilio</name>
    <name type="common">Atlantic snow crab</name>
    <name type="synonym">Cancer opilio</name>
    <dbReference type="NCBI Taxonomy" id="41210"/>
    <lineage>
        <taxon>Eukaryota</taxon>
        <taxon>Metazoa</taxon>
        <taxon>Ecdysozoa</taxon>
        <taxon>Arthropoda</taxon>
        <taxon>Crustacea</taxon>
        <taxon>Multicrustacea</taxon>
        <taxon>Malacostraca</taxon>
        <taxon>Eumalacostraca</taxon>
        <taxon>Eucarida</taxon>
        <taxon>Decapoda</taxon>
        <taxon>Pleocyemata</taxon>
        <taxon>Brachyura</taxon>
        <taxon>Eubrachyura</taxon>
        <taxon>Majoidea</taxon>
        <taxon>Majidae</taxon>
        <taxon>Chionoecetes</taxon>
    </lineage>
</organism>